<dbReference type="Pfam" id="PF19258">
    <property type="entry name" value="KxYKxGKxW_sig"/>
    <property type="match status" value="1"/>
</dbReference>
<gene>
    <name evidence="8" type="ORF">D1831_09640</name>
</gene>
<comment type="caution">
    <text evidence="8">The sequence shown here is derived from an EMBL/GenBank/DDBJ whole genome shotgun (WGS) entry which is preliminary data.</text>
</comment>
<keyword evidence="9" id="KW-1185">Reference proteome</keyword>
<proteinExistence type="predicted"/>
<dbReference type="OrthoDB" id="2296576at2"/>
<evidence type="ECO:0000256" key="4">
    <source>
        <dbReference type="ARBA" id="ARBA00023088"/>
    </source>
</evidence>
<dbReference type="RefSeq" id="WP_125072725.1">
    <property type="nucleotide sequence ID" value="NZ_QWZQ01000032.1"/>
</dbReference>
<feature type="compositionally biased region" description="Low complexity" evidence="5">
    <location>
        <begin position="68"/>
        <end position="92"/>
    </location>
</feature>
<accession>A0A426D620</accession>
<evidence type="ECO:0000256" key="3">
    <source>
        <dbReference type="ARBA" id="ARBA00022729"/>
    </source>
</evidence>
<keyword evidence="1" id="KW-0134">Cell wall</keyword>
<dbReference type="PANTHER" id="PTHR10825:SF29">
    <property type="entry name" value="POLYCOMB GROUP RING FINGER PROTEIN 1"/>
    <property type="match status" value="1"/>
</dbReference>
<feature type="region of interest" description="Disordered" evidence="5">
    <location>
        <begin position="41"/>
        <end position="164"/>
    </location>
</feature>
<organism evidence="8 9">
    <name type="scientific">Lactiplantibacillus garii</name>
    <dbReference type="NCBI Taxonomy" id="2306423"/>
    <lineage>
        <taxon>Bacteria</taxon>
        <taxon>Bacillati</taxon>
        <taxon>Bacillota</taxon>
        <taxon>Bacilli</taxon>
        <taxon>Lactobacillales</taxon>
        <taxon>Lactobacillaceae</taxon>
        <taxon>Lactiplantibacillus</taxon>
    </lineage>
</organism>
<dbReference type="GO" id="GO:1990841">
    <property type="term" value="F:promoter-specific chromatin binding"/>
    <property type="evidence" value="ECO:0007669"/>
    <property type="project" value="TreeGrafter"/>
</dbReference>
<sequence length="1682" mass="176560">MMNEKVHFKLYKSGKKWLVAAIGVATLSVGLSQAPGVKADTVSEGQSSADSSQTTSSSSSSNVVPLKSGTQTTQTSGSNNTEETNSSVTASSETDKKSENENASSSSISTKTGGTVTTQNDSSNQDNHVDTSSNLSTNDDTTSNETDAGDTAGKSTGTETKQSLMRSTRTFVAEGASLTDNAVTTQASPTMPAVVNDADAKAPTATDNHPVNSQVTITATNAQGTVTSNPSTYVKSSGSVTDLVDQNATNLTVNYTLKNTTDTSQAVNPEFTLPKNANRNDAQWLLSDDVSEDTFTKNVPTNFVVKYTADGWNFYTWDEIKSKNIKMSDIIGFRTDGNLAANAEFTVSVPLVAANTVTGNNNTTVSILGMGSNVSDTSLQYQTVEPVKVDGQLRAVTLVSAGNSSTPAVYAQASAAVQSQMPDLSSIKYTVLNNNKQASSYTNLYAGNYIQINLDSTGLSNIARQNGYIVTPYTTTQTYELGGNLTPTVTGTDETATNYAPYVYVVLQEVFTTKNLNLLGGDSWNSLDNLVTAKDYNGKNMDTNKITVTVNDPNGIIKNGTAVKNGTFTVTYAANVLWQDVTAMATVTVSGAQTVNFVDSKGTVVGTTGVSTRDGNVQNISSHVPANYRLASGVSGDITVTGSGTPIVVNVVLDEQTYTVNFIDQFGKVVGTTTATGINGDQSDVTKALPAGYVLDDGVDGNLTLTGSTAAPITVQVVNSNALANADSPIPAITNDPNGVADTVTDAIIATGQLSATNKQGTSLSQTTNYTNGGAIIDANATSIAAVFRLSNTTSAAIQDDDLARFYLPRNNDSNSNYTQLTLADGTSEKAFEDNLPEGLTVTYSLDGYNFYSWQALQAMNANLQNIKAFQVGGTIAANSAHTFTLPLKVLKADYYKLSGVDYIGATSEPGVINRWRRLPFRLAKSEDVNMTGQYEAVTVIKLGLEYQQAPADIQALMPSVKDGDVTYYNFFNTNGAKSSKHTYSGGITVVNLANIDFADLVKSHGYTLLLNTDSSGTPQTVYSYQSYEDSAGVQVIGNGEGDGTQLAPAIYITLRKVVSTQDQSLKVGDDWQPLSGLASVKSNDDQLSSATDVANDVTVTLNDPAGIVENGKVVKTGTFTVTYSYQVADNYNGKGEPYVVSNTATITVNGDYVVNFVDPADPNTVLATTTLTDQMADGTVDVTKFKPTGYDFVQGENGSVTLSNDPSTPITLNVVKTAKQYTINYVNADGTVLKTVTATGSLAEQLDLSTDKPADYSLVDPTSADVTLTEASVQAFNVPVEKTQHSYTIQINDVDGTNLSTLTLDGTNGETVDLTKNIPADYQLATGYSASVTLNDPETAKVIKVERVSKTYTVNFVNAQNQTVKTVTFSGKTGERLSVAKDVPTDYQLATGVTGQLTLAQDAQTPMTVNVDRLQKTYTVNFVDAQNQIIKTVTFSGTTGENKDVTTDIPAGYQLAAGVSAQLTLAMDATKPMTIQLSAKSAASQGSQATSDSSTASQPSSVASQATSDQSTASQPSSVASQATSDQSTASQPGSVASQATSDSSTASQPSSVASQTAGNLVTTSQACPVTSNQPMMVSHQANLQGLQVSRREIMSSGSAQPQNVSQVSSQAQRAVSVKAAQAAVITKSGTKSQAQPATARQRAMSLPQTDERTSSLAVSLGLTALAGLLGLAGLVKKERR</sequence>
<dbReference type="NCBIfam" id="TIGR01167">
    <property type="entry name" value="LPXTG_anchor"/>
    <property type="match status" value="1"/>
</dbReference>
<feature type="compositionally biased region" description="Low complexity" evidence="5">
    <location>
        <begin position="1486"/>
        <end position="1559"/>
    </location>
</feature>
<evidence type="ECO:0000256" key="5">
    <source>
        <dbReference type="SAM" id="MobiDB-lite"/>
    </source>
</evidence>
<feature type="region of interest" description="Disordered" evidence="5">
    <location>
        <begin position="1632"/>
        <end position="1652"/>
    </location>
</feature>
<keyword evidence="6" id="KW-0472">Membrane</keyword>
<dbReference type="InterPro" id="IPR019931">
    <property type="entry name" value="LPXTG_anchor"/>
</dbReference>
<dbReference type="InterPro" id="IPR022263">
    <property type="entry name" value="KxYKxGKxW"/>
</dbReference>
<feature type="domain" description="Gram-positive cocci surface proteins LPxTG" evidence="7">
    <location>
        <begin position="1648"/>
        <end position="1682"/>
    </location>
</feature>
<keyword evidence="6" id="KW-0812">Transmembrane</keyword>
<feature type="compositionally biased region" description="Low complexity" evidence="5">
    <location>
        <begin position="46"/>
        <end position="61"/>
    </location>
</feature>
<dbReference type="PANTHER" id="PTHR10825">
    <property type="entry name" value="RING FINGER DOMAIN-CONTAINING, POLYCOMB GROUP COMPONENT"/>
    <property type="match status" value="1"/>
</dbReference>
<dbReference type="Proteomes" id="UP000283633">
    <property type="component" value="Unassembled WGS sequence"/>
</dbReference>
<evidence type="ECO:0000259" key="7">
    <source>
        <dbReference type="PROSITE" id="PS50847"/>
    </source>
</evidence>
<evidence type="ECO:0000313" key="9">
    <source>
        <dbReference type="Proteomes" id="UP000283633"/>
    </source>
</evidence>
<dbReference type="PROSITE" id="PS50847">
    <property type="entry name" value="GRAM_POS_ANCHORING"/>
    <property type="match status" value="1"/>
</dbReference>
<name>A0A426D620_9LACO</name>
<dbReference type="Gene3D" id="3.10.20.320">
    <property type="entry name" value="Putative peptidoglycan bound protein (lpxtg motif)"/>
    <property type="match status" value="1"/>
</dbReference>
<protein>
    <submittedName>
        <fullName evidence="8">LPXTG cell wall anchor domain-containing protein</fullName>
    </submittedName>
</protein>
<feature type="transmembrane region" description="Helical" evidence="6">
    <location>
        <begin position="1658"/>
        <end position="1677"/>
    </location>
</feature>
<dbReference type="GO" id="GO:0000122">
    <property type="term" value="P:negative regulation of transcription by RNA polymerase II"/>
    <property type="evidence" value="ECO:0007669"/>
    <property type="project" value="TreeGrafter"/>
</dbReference>
<evidence type="ECO:0000313" key="8">
    <source>
        <dbReference type="EMBL" id="RRK10011.1"/>
    </source>
</evidence>
<dbReference type="NCBIfam" id="TIGR03715">
    <property type="entry name" value="KxYKxGKxW"/>
    <property type="match status" value="1"/>
</dbReference>
<feature type="compositionally biased region" description="Low complexity" evidence="5">
    <location>
        <begin position="104"/>
        <end position="118"/>
    </location>
</feature>
<evidence type="ECO:0000256" key="1">
    <source>
        <dbReference type="ARBA" id="ARBA00022512"/>
    </source>
</evidence>
<feature type="compositionally biased region" description="Low complexity" evidence="5">
    <location>
        <begin position="130"/>
        <end position="146"/>
    </location>
</feature>
<reference evidence="8 9" key="1">
    <citation type="submission" date="2018-08" db="EMBL/GenBank/DDBJ databases">
        <title>Genome Lactobacillus garii FI11369.</title>
        <authorList>
            <person name="Diaz M."/>
            <person name="Narbad A."/>
        </authorList>
    </citation>
    <scope>NUCLEOTIDE SEQUENCE [LARGE SCALE GENOMIC DNA]</scope>
    <source>
        <strain evidence="8 9">FI11369</strain>
    </source>
</reference>
<keyword evidence="4" id="KW-0572">Peptidoglycan-anchor</keyword>
<feature type="compositionally biased region" description="Polar residues" evidence="5">
    <location>
        <begin position="153"/>
        <end position="164"/>
    </location>
</feature>
<keyword evidence="6" id="KW-1133">Transmembrane helix</keyword>
<feature type="region of interest" description="Disordered" evidence="5">
    <location>
        <begin position="1486"/>
        <end position="1561"/>
    </location>
</feature>
<keyword evidence="2" id="KW-0964">Secreted</keyword>
<evidence type="ECO:0000256" key="2">
    <source>
        <dbReference type="ARBA" id="ARBA00022525"/>
    </source>
</evidence>
<keyword evidence="3" id="KW-0732">Signal</keyword>
<dbReference type="EMBL" id="QWZQ01000032">
    <property type="protein sequence ID" value="RRK10011.1"/>
    <property type="molecule type" value="Genomic_DNA"/>
</dbReference>
<evidence type="ECO:0000256" key="6">
    <source>
        <dbReference type="SAM" id="Phobius"/>
    </source>
</evidence>